<evidence type="ECO:0000313" key="2">
    <source>
        <dbReference type="Proteomes" id="UP000201838"/>
    </source>
</evidence>
<protein>
    <recommendedName>
        <fullName evidence="3">DUF1428 domain-containing protein</fullName>
    </recommendedName>
</protein>
<dbReference type="Pfam" id="PF07237">
    <property type="entry name" value="DUF1428"/>
    <property type="match status" value="1"/>
</dbReference>
<dbReference type="Gene3D" id="3.30.70.100">
    <property type="match status" value="1"/>
</dbReference>
<dbReference type="InterPro" id="IPR009874">
    <property type="entry name" value="DUF1428"/>
</dbReference>
<proteinExistence type="predicted"/>
<sequence>MDFIDCMLAPVDATRLDAYKDFAAKVDAAFIKHGALEVVDCLAEDVPDGEVTSLPKAVALKEGEVVGFAWIRWPSREVRDAAYEKVFSEDPSLNEFPFDGKRMIFGGFTPIVDLMAN</sequence>
<name>A0A238J4D6_9RHOB</name>
<dbReference type="RefSeq" id="WP_093975405.1">
    <property type="nucleotide sequence ID" value="NZ_FXXQ01000013.1"/>
</dbReference>
<dbReference type="AlphaFoldDB" id="A0A238J4D6"/>
<evidence type="ECO:0008006" key="3">
    <source>
        <dbReference type="Google" id="ProtNLM"/>
    </source>
</evidence>
<reference evidence="1 2" key="1">
    <citation type="submission" date="2017-05" db="EMBL/GenBank/DDBJ databases">
        <authorList>
            <person name="Song R."/>
            <person name="Chenine A.L."/>
            <person name="Ruprecht R.M."/>
        </authorList>
    </citation>
    <scope>NUCLEOTIDE SEQUENCE [LARGE SCALE GENOMIC DNA]</scope>
    <source>
        <strain evidence="1 2">CECT 8489</strain>
    </source>
</reference>
<dbReference type="SUPFAM" id="SSF54909">
    <property type="entry name" value="Dimeric alpha+beta barrel"/>
    <property type="match status" value="1"/>
</dbReference>
<dbReference type="OrthoDB" id="9792392at2"/>
<dbReference type="Proteomes" id="UP000201838">
    <property type="component" value="Unassembled WGS sequence"/>
</dbReference>
<gene>
    <name evidence="1" type="ORF">BOA8489_03338</name>
</gene>
<dbReference type="PIRSF" id="PIRSF007028">
    <property type="entry name" value="UCP007028"/>
    <property type="match status" value="1"/>
</dbReference>
<keyword evidence="2" id="KW-1185">Reference proteome</keyword>
<dbReference type="EMBL" id="FXXQ01000013">
    <property type="protein sequence ID" value="SMX25203.1"/>
    <property type="molecule type" value="Genomic_DNA"/>
</dbReference>
<evidence type="ECO:0000313" key="1">
    <source>
        <dbReference type="EMBL" id="SMX25203.1"/>
    </source>
</evidence>
<dbReference type="InterPro" id="IPR011008">
    <property type="entry name" value="Dimeric_a/b-barrel"/>
</dbReference>
<organism evidence="1 2">
    <name type="scientific">Boseongicola aestuarii</name>
    <dbReference type="NCBI Taxonomy" id="1470561"/>
    <lineage>
        <taxon>Bacteria</taxon>
        <taxon>Pseudomonadati</taxon>
        <taxon>Pseudomonadota</taxon>
        <taxon>Alphaproteobacteria</taxon>
        <taxon>Rhodobacterales</taxon>
        <taxon>Paracoccaceae</taxon>
        <taxon>Boseongicola</taxon>
    </lineage>
</organism>
<accession>A0A238J4D6</accession>